<name>L1NGT5_9PORP</name>
<accession>L1NGT5</accession>
<dbReference type="PANTHER" id="PTHR33931:SF2">
    <property type="entry name" value="HOLIN-LIKE PROTEIN CIDA"/>
    <property type="match status" value="1"/>
</dbReference>
<dbReference type="STRING" id="1127696.HMPREF9134_00397"/>
<keyword evidence="4 6" id="KW-1133">Transmembrane helix</keyword>
<dbReference type="GO" id="GO:0005886">
    <property type="term" value="C:plasma membrane"/>
    <property type="evidence" value="ECO:0007669"/>
    <property type="project" value="UniProtKB-SubCell"/>
</dbReference>
<evidence type="ECO:0000256" key="2">
    <source>
        <dbReference type="ARBA" id="ARBA00022475"/>
    </source>
</evidence>
<evidence type="ECO:0000256" key="3">
    <source>
        <dbReference type="ARBA" id="ARBA00022692"/>
    </source>
</evidence>
<dbReference type="PANTHER" id="PTHR33931">
    <property type="entry name" value="HOLIN-LIKE PROTEIN CIDA-RELATED"/>
    <property type="match status" value="1"/>
</dbReference>
<dbReference type="PATRIC" id="fig|1127696.3.peg.342"/>
<feature type="transmembrane region" description="Helical" evidence="6">
    <location>
        <begin position="84"/>
        <end position="106"/>
    </location>
</feature>
<feature type="transmembrane region" description="Helical" evidence="6">
    <location>
        <begin position="27"/>
        <end position="47"/>
    </location>
</feature>
<keyword evidence="3 6" id="KW-0812">Transmembrane</keyword>
<dbReference type="HOGENOM" id="CLU_113736_2_2_10"/>
<feature type="transmembrane region" description="Helical" evidence="6">
    <location>
        <begin position="59"/>
        <end position="78"/>
    </location>
</feature>
<dbReference type="Proteomes" id="UP000010408">
    <property type="component" value="Unassembled WGS sequence"/>
</dbReference>
<keyword evidence="5 6" id="KW-0472">Membrane</keyword>
<dbReference type="AlphaFoldDB" id="L1NGT5"/>
<dbReference type="Pfam" id="PF03788">
    <property type="entry name" value="LrgA"/>
    <property type="match status" value="1"/>
</dbReference>
<evidence type="ECO:0000256" key="6">
    <source>
        <dbReference type="SAM" id="Phobius"/>
    </source>
</evidence>
<evidence type="ECO:0000256" key="5">
    <source>
        <dbReference type="ARBA" id="ARBA00023136"/>
    </source>
</evidence>
<dbReference type="EMBL" id="AMEQ01000013">
    <property type="protein sequence ID" value="EKY02541.1"/>
    <property type="molecule type" value="Genomic_DNA"/>
</dbReference>
<keyword evidence="2" id="KW-1003">Cell membrane</keyword>
<comment type="caution">
    <text evidence="7">The sequence shown here is derived from an EMBL/GenBank/DDBJ whole genome shotgun (WGS) entry which is preliminary data.</text>
</comment>
<organism evidence="7 8">
    <name type="scientific">Porphyromonas catoniae F0037</name>
    <dbReference type="NCBI Taxonomy" id="1127696"/>
    <lineage>
        <taxon>Bacteria</taxon>
        <taxon>Pseudomonadati</taxon>
        <taxon>Bacteroidota</taxon>
        <taxon>Bacteroidia</taxon>
        <taxon>Bacteroidales</taxon>
        <taxon>Porphyromonadaceae</taxon>
        <taxon>Porphyromonas</taxon>
    </lineage>
</organism>
<dbReference type="InterPro" id="IPR005538">
    <property type="entry name" value="LrgA/CidA"/>
</dbReference>
<evidence type="ECO:0000256" key="4">
    <source>
        <dbReference type="ARBA" id="ARBA00022989"/>
    </source>
</evidence>
<dbReference type="RefSeq" id="WP_005468553.1">
    <property type="nucleotide sequence ID" value="NZ_KB291043.1"/>
</dbReference>
<evidence type="ECO:0000313" key="8">
    <source>
        <dbReference type="Proteomes" id="UP000010408"/>
    </source>
</evidence>
<evidence type="ECO:0000313" key="7">
    <source>
        <dbReference type="EMBL" id="EKY02541.1"/>
    </source>
</evidence>
<protein>
    <submittedName>
        <fullName evidence="7">LrgA family protein</fullName>
    </submittedName>
</protein>
<sequence length="116" mass="12869">MKILIKIFFIFFFYSLGECIAHLTGDYVPGSVIGMVLLFLALQTKLIKEEQVDAPAKALTDNMGLFFIPAGVGLMAQMDVVLANWWVILVAVAVSSVLVIASVAYIQDQMERRRSK</sequence>
<proteinExistence type="predicted"/>
<reference evidence="7 8" key="1">
    <citation type="submission" date="2012-05" db="EMBL/GenBank/DDBJ databases">
        <authorList>
            <person name="Weinstock G."/>
            <person name="Sodergren E."/>
            <person name="Lobos E.A."/>
            <person name="Fulton L."/>
            <person name="Fulton R."/>
            <person name="Courtney L."/>
            <person name="Fronick C."/>
            <person name="O'Laughlin M."/>
            <person name="Godfrey J."/>
            <person name="Wilson R.M."/>
            <person name="Miner T."/>
            <person name="Farmer C."/>
            <person name="Delehaunty K."/>
            <person name="Cordes M."/>
            <person name="Minx P."/>
            <person name="Tomlinson C."/>
            <person name="Chen J."/>
            <person name="Wollam A."/>
            <person name="Pepin K.H."/>
            <person name="Bhonagiri V."/>
            <person name="Zhang X."/>
            <person name="Suruliraj S."/>
            <person name="Warren W."/>
            <person name="Mitreva M."/>
            <person name="Mardis E.R."/>
            <person name="Wilson R.K."/>
        </authorList>
    </citation>
    <scope>NUCLEOTIDE SEQUENCE [LARGE SCALE GENOMIC DNA]</scope>
    <source>
        <strain evidence="7 8">F0037</strain>
    </source>
</reference>
<dbReference type="eggNOG" id="COG1380">
    <property type="taxonomic scope" value="Bacteria"/>
</dbReference>
<comment type="subcellular location">
    <subcellularLocation>
        <location evidence="1">Cell membrane</location>
        <topology evidence="1">Multi-pass membrane protein</topology>
    </subcellularLocation>
</comment>
<gene>
    <name evidence="7" type="ORF">HMPREF9134_00397</name>
</gene>
<evidence type="ECO:0000256" key="1">
    <source>
        <dbReference type="ARBA" id="ARBA00004651"/>
    </source>
</evidence>